<evidence type="ECO:0000313" key="3">
    <source>
        <dbReference type="Proteomes" id="UP000638353"/>
    </source>
</evidence>
<name>A0A918WX07_9ACTN</name>
<accession>A0A918WX07</accession>
<evidence type="ECO:0000313" key="2">
    <source>
        <dbReference type="EMBL" id="GHC91834.1"/>
    </source>
</evidence>
<sequence>MTRSAGRQTDPAAVTVSLAAEAAVLEGRLGVLREAIDEVNAQIRKVSEKIAQLPRTAAESGCTEAPADGGGDMGLAPRPTGCL</sequence>
<dbReference type="RefSeq" id="WP_189823818.1">
    <property type="nucleotide sequence ID" value="NZ_BMVC01000004.1"/>
</dbReference>
<organism evidence="2 3">
    <name type="scientific">Streptomyces finlayi</name>
    <dbReference type="NCBI Taxonomy" id="67296"/>
    <lineage>
        <taxon>Bacteria</taxon>
        <taxon>Bacillati</taxon>
        <taxon>Actinomycetota</taxon>
        <taxon>Actinomycetes</taxon>
        <taxon>Kitasatosporales</taxon>
        <taxon>Streptomycetaceae</taxon>
        <taxon>Streptomyces</taxon>
    </lineage>
</organism>
<comment type="caution">
    <text evidence="2">The sequence shown here is derived from an EMBL/GenBank/DDBJ whole genome shotgun (WGS) entry which is preliminary data.</text>
</comment>
<dbReference type="EMBL" id="BMVC01000004">
    <property type="protein sequence ID" value="GHC91834.1"/>
    <property type="molecule type" value="Genomic_DNA"/>
</dbReference>
<feature type="region of interest" description="Disordered" evidence="1">
    <location>
        <begin position="54"/>
        <end position="83"/>
    </location>
</feature>
<proteinExistence type="predicted"/>
<reference evidence="2" key="2">
    <citation type="submission" date="2020-09" db="EMBL/GenBank/DDBJ databases">
        <authorList>
            <person name="Sun Q."/>
            <person name="Ohkuma M."/>
        </authorList>
    </citation>
    <scope>NUCLEOTIDE SEQUENCE</scope>
    <source>
        <strain evidence="2">JCM 4637</strain>
    </source>
</reference>
<dbReference type="AlphaFoldDB" id="A0A918WX07"/>
<gene>
    <name evidence="2" type="ORF">GCM10010334_27290</name>
</gene>
<protein>
    <submittedName>
        <fullName evidence="2">Uncharacterized protein</fullName>
    </submittedName>
</protein>
<dbReference type="Proteomes" id="UP000638353">
    <property type="component" value="Unassembled WGS sequence"/>
</dbReference>
<reference evidence="2" key="1">
    <citation type="journal article" date="2014" name="Int. J. Syst. Evol. Microbiol.">
        <title>Complete genome sequence of Corynebacterium casei LMG S-19264T (=DSM 44701T), isolated from a smear-ripened cheese.</title>
        <authorList>
            <consortium name="US DOE Joint Genome Institute (JGI-PGF)"/>
            <person name="Walter F."/>
            <person name="Albersmeier A."/>
            <person name="Kalinowski J."/>
            <person name="Ruckert C."/>
        </authorList>
    </citation>
    <scope>NUCLEOTIDE SEQUENCE</scope>
    <source>
        <strain evidence="2">JCM 4637</strain>
    </source>
</reference>
<evidence type="ECO:0000256" key="1">
    <source>
        <dbReference type="SAM" id="MobiDB-lite"/>
    </source>
</evidence>